<dbReference type="InterPro" id="IPR011876">
    <property type="entry name" value="IsopentenylPP_isomerase_typ1"/>
</dbReference>
<dbReference type="GO" id="GO:0005737">
    <property type="term" value="C:cytoplasm"/>
    <property type="evidence" value="ECO:0007669"/>
    <property type="project" value="TreeGrafter"/>
</dbReference>
<dbReference type="Pfam" id="PF00293">
    <property type="entry name" value="NUDIX"/>
    <property type="match status" value="1"/>
</dbReference>
<evidence type="ECO:0000256" key="5">
    <source>
        <dbReference type="ARBA" id="ARBA00023229"/>
    </source>
</evidence>
<organism evidence="8">
    <name type="scientific">Pycnococcus provasolii</name>
    <dbReference type="NCBI Taxonomy" id="41880"/>
    <lineage>
        <taxon>Eukaryota</taxon>
        <taxon>Viridiplantae</taxon>
        <taxon>Chlorophyta</taxon>
        <taxon>Pseudoscourfieldiophyceae</taxon>
        <taxon>Pseudoscourfieldiales</taxon>
        <taxon>Pycnococcaceae</taxon>
        <taxon>Pycnococcus</taxon>
    </lineage>
</organism>
<dbReference type="InterPro" id="IPR015797">
    <property type="entry name" value="NUDIX_hydrolase-like_dom_sf"/>
</dbReference>
<gene>
    <name evidence="8" type="ORF">PPRO1471_LOCUS257</name>
</gene>
<evidence type="ECO:0000256" key="4">
    <source>
        <dbReference type="ARBA" id="ARBA00012057"/>
    </source>
</evidence>
<evidence type="ECO:0000256" key="2">
    <source>
        <dbReference type="ARBA" id="ARBA00004826"/>
    </source>
</evidence>
<dbReference type="PANTHER" id="PTHR10885">
    <property type="entry name" value="ISOPENTENYL-DIPHOSPHATE DELTA-ISOMERASE"/>
    <property type="match status" value="1"/>
</dbReference>
<dbReference type="GO" id="GO:0050992">
    <property type="term" value="P:dimethylallyl diphosphate biosynthetic process"/>
    <property type="evidence" value="ECO:0007669"/>
    <property type="project" value="UniProtKB-UniPathway"/>
</dbReference>
<keyword evidence="6" id="KW-0413">Isomerase</keyword>
<dbReference type="PROSITE" id="PS51462">
    <property type="entry name" value="NUDIX"/>
    <property type="match status" value="1"/>
</dbReference>
<sequence>MPCALLIDQAICAWMRGGGTFNKVYFTNRSSSLVLRGSVAGSVAGRSFRLGLVRSFIGSRLGSFRLPPRTQHHQLRSHRSSSLASRFLVTSSSSSIMAAGIPGEGMSSPPSPAAPAAAGITPGFLQQTSGSNNVVRSLKTWSAEGLSQLDLMHKDECILVDTNDKLVGHDNKYNSHTLTHDSFSKQPHRAFSVFLLTTDNKLVLQQRASSKVTFPLAWTNTCCSHPLHGQIPDEVSGARVDGDDEMEAAKRWRLPGDEEVGSTVLGCIRAARRKLEHELGIAPEDVPVSSFAFLGRIYYRAPSDDTWGEHEVDYLFLCKPRGGAMGANALGGGDASGGEVPLRPNPEEVEAVRNVTLDELRELLAEADACEDGDANGLKISPWFRLIADRLLAPWWEHAAAGDLVPKTHGLPSDEVRNMELGDIDGATGRRRP</sequence>
<protein>
    <recommendedName>
        <fullName evidence="4">isopentenyl-diphosphate Delta-isomerase</fullName>
        <ecNumber evidence="4">5.3.3.2</ecNumber>
    </recommendedName>
</protein>
<comment type="similarity">
    <text evidence="3">Belongs to the IPP isomerase type 1 family.</text>
</comment>
<accession>A0A7S2AGJ3</accession>
<comment type="pathway">
    <text evidence="2">Isoprenoid biosynthesis; dimethylallyl diphosphate biosynthesis; dimethylallyl diphosphate from isopentenyl diphosphate: step 1/1.</text>
</comment>
<dbReference type="NCBIfam" id="TIGR02150">
    <property type="entry name" value="IPP_isom_1"/>
    <property type="match status" value="1"/>
</dbReference>
<dbReference type="Gene3D" id="3.90.79.10">
    <property type="entry name" value="Nucleoside Triphosphate Pyrophosphohydrolase"/>
    <property type="match status" value="1"/>
</dbReference>
<dbReference type="GO" id="GO:0004452">
    <property type="term" value="F:isopentenyl-diphosphate delta-isomerase activity"/>
    <property type="evidence" value="ECO:0007669"/>
    <property type="project" value="UniProtKB-EC"/>
</dbReference>
<evidence type="ECO:0000256" key="1">
    <source>
        <dbReference type="ARBA" id="ARBA00003951"/>
    </source>
</evidence>
<dbReference type="EMBL" id="HBGR01000414">
    <property type="protein sequence ID" value="CAD9366864.1"/>
    <property type="molecule type" value="Transcribed_RNA"/>
</dbReference>
<evidence type="ECO:0000259" key="7">
    <source>
        <dbReference type="PROSITE" id="PS51462"/>
    </source>
</evidence>
<dbReference type="InterPro" id="IPR000086">
    <property type="entry name" value="NUDIX_hydrolase_dom"/>
</dbReference>
<comment type="function">
    <text evidence="1">Catalyzes the 1,3-allylic rearrangement of the homoallylic substrate isopentenyl (IPP) to its highly electrophilic allylic isomer, dimethylallyl diphosphate (DMAPP).</text>
</comment>
<dbReference type="GO" id="GO:0009240">
    <property type="term" value="P:isopentenyl diphosphate biosynthetic process"/>
    <property type="evidence" value="ECO:0007669"/>
    <property type="project" value="TreeGrafter"/>
</dbReference>
<keyword evidence="5" id="KW-0414">Isoprene biosynthesis</keyword>
<name>A0A7S2AGJ3_9CHLO</name>
<evidence type="ECO:0000256" key="3">
    <source>
        <dbReference type="ARBA" id="ARBA00007579"/>
    </source>
</evidence>
<proteinExistence type="inferred from homology"/>
<dbReference type="CDD" id="cd02885">
    <property type="entry name" value="NUDIX_IPP_Isomerase"/>
    <property type="match status" value="1"/>
</dbReference>
<feature type="domain" description="Nudix hydrolase" evidence="7">
    <location>
        <begin position="186"/>
        <end position="386"/>
    </location>
</feature>
<evidence type="ECO:0000313" key="8">
    <source>
        <dbReference type="EMBL" id="CAD9366864.1"/>
    </source>
</evidence>
<dbReference type="PANTHER" id="PTHR10885:SF0">
    <property type="entry name" value="ISOPENTENYL-DIPHOSPHATE DELTA-ISOMERASE"/>
    <property type="match status" value="1"/>
</dbReference>
<reference evidence="8" key="1">
    <citation type="submission" date="2021-01" db="EMBL/GenBank/DDBJ databases">
        <authorList>
            <person name="Corre E."/>
            <person name="Pelletier E."/>
            <person name="Niang G."/>
            <person name="Scheremetjew M."/>
            <person name="Finn R."/>
            <person name="Kale V."/>
            <person name="Holt S."/>
            <person name="Cochrane G."/>
            <person name="Meng A."/>
            <person name="Brown T."/>
            <person name="Cohen L."/>
        </authorList>
    </citation>
    <scope>NUCLEOTIDE SEQUENCE</scope>
    <source>
        <strain evidence="8">RCC733</strain>
    </source>
</reference>
<dbReference type="SUPFAM" id="SSF55811">
    <property type="entry name" value="Nudix"/>
    <property type="match status" value="1"/>
</dbReference>
<dbReference type="AlphaFoldDB" id="A0A7S2AGJ3"/>
<dbReference type="EC" id="5.3.3.2" evidence="4"/>
<dbReference type="UniPathway" id="UPA00059">
    <property type="reaction ID" value="UER00104"/>
</dbReference>
<evidence type="ECO:0000256" key="6">
    <source>
        <dbReference type="ARBA" id="ARBA00023235"/>
    </source>
</evidence>